<keyword evidence="3" id="KW-0813">Transport</keyword>
<dbReference type="PANTHER" id="PTHR22780">
    <property type="entry name" value="ADAPTIN, ALPHA/GAMMA/EPSILON"/>
    <property type="match status" value="1"/>
</dbReference>
<dbReference type="Gene3D" id="2.60.40.1230">
    <property type="match status" value="1"/>
</dbReference>
<dbReference type="Gene3D" id="2.40.50.140">
    <property type="entry name" value="Nucleic acid-binding proteins"/>
    <property type="match status" value="1"/>
</dbReference>
<dbReference type="InterPro" id="IPR002553">
    <property type="entry name" value="Clathrin/coatomer_adapt-like_N"/>
</dbReference>
<evidence type="ECO:0000256" key="1">
    <source>
        <dbReference type="ARBA" id="ARBA00004308"/>
    </source>
</evidence>
<feature type="region of interest" description="Disordered" evidence="7">
    <location>
        <begin position="815"/>
        <end position="836"/>
    </location>
</feature>
<accession>A0A5J4Z694</accession>
<evidence type="ECO:0000256" key="2">
    <source>
        <dbReference type="ARBA" id="ARBA00004555"/>
    </source>
</evidence>
<dbReference type="Pfam" id="PF02883">
    <property type="entry name" value="Alpha_adaptinC2"/>
    <property type="match status" value="1"/>
</dbReference>
<protein>
    <submittedName>
        <fullName evidence="9">AP-1 complex subunit gamma-2</fullName>
    </submittedName>
</protein>
<gene>
    <name evidence="9" type="ORF">FVE85_6089</name>
</gene>
<dbReference type="SMART" id="SM00809">
    <property type="entry name" value="Alpha_adaptinC2"/>
    <property type="match status" value="1"/>
</dbReference>
<dbReference type="PROSITE" id="PS50180">
    <property type="entry name" value="GAE"/>
    <property type="match status" value="1"/>
</dbReference>
<dbReference type="GO" id="GO:0030117">
    <property type="term" value="C:membrane coat"/>
    <property type="evidence" value="ECO:0007669"/>
    <property type="project" value="InterPro"/>
</dbReference>
<feature type="compositionally biased region" description="Polar residues" evidence="7">
    <location>
        <begin position="824"/>
        <end position="836"/>
    </location>
</feature>
<dbReference type="Gene3D" id="1.25.10.10">
    <property type="entry name" value="Leucine-rich Repeat Variant"/>
    <property type="match status" value="1"/>
</dbReference>
<comment type="caution">
    <text evidence="9">The sequence shown here is derived from an EMBL/GenBank/DDBJ whole genome shotgun (WGS) entry which is preliminary data.</text>
</comment>
<keyword evidence="6" id="KW-0472">Membrane</keyword>
<dbReference type="OrthoDB" id="28053at2759"/>
<evidence type="ECO:0000256" key="7">
    <source>
        <dbReference type="SAM" id="MobiDB-lite"/>
    </source>
</evidence>
<dbReference type="Pfam" id="PF01602">
    <property type="entry name" value="Adaptin_N"/>
    <property type="match status" value="1"/>
</dbReference>
<evidence type="ECO:0000259" key="8">
    <source>
        <dbReference type="PROSITE" id="PS50180"/>
    </source>
</evidence>
<feature type="domain" description="GAE" evidence="8">
    <location>
        <begin position="889"/>
        <end position="1014"/>
    </location>
</feature>
<reference evidence="10" key="1">
    <citation type="journal article" date="2019" name="Nat. Commun.">
        <title>Expansion of phycobilisome linker gene families in mesophilic red algae.</title>
        <authorList>
            <person name="Lee J."/>
            <person name="Kim D."/>
            <person name="Bhattacharya D."/>
            <person name="Yoon H.S."/>
        </authorList>
    </citation>
    <scope>NUCLEOTIDE SEQUENCE [LARGE SCALE GENOMIC DNA]</scope>
    <source>
        <strain evidence="10">CCMP 1328</strain>
    </source>
</reference>
<keyword evidence="10" id="KW-1185">Reference proteome</keyword>
<comment type="subcellular location">
    <subcellularLocation>
        <location evidence="1">Endomembrane system</location>
    </subcellularLocation>
    <subcellularLocation>
        <location evidence="2">Golgi apparatus</location>
    </subcellularLocation>
</comment>
<dbReference type="InterPro" id="IPR050840">
    <property type="entry name" value="Adaptor_Complx_Large_Subunit"/>
</dbReference>
<keyword evidence="5" id="KW-0333">Golgi apparatus</keyword>
<evidence type="ECO:0000256" key="4">
    <source>
        <dbReference type="ARBA" id="ARBA00022927"/>
    </source>
</evidence>
<dbReference type="InterPro" id="IPR016024">
    <property type="entry name" value="ARM-type_fold"/>
</dbReference>
<dbReference type="Proteomes" id="UP000324585">
    <property type="component" value="Unassembled WGS sequence"/>
</dbReference>
<sequence length="1168" mass="126842">MEKEARKVYKKTREAYNKAKRTYVCRSLKDCIKAYRECKTVEEERAFVKKESAHIRDLFREGDTAFRRRNVQKLVFFHMNGYPTDFGQIECLKLAASQNFKDKRVGYLGLTVLLDENQELLMLITNALKMDLNSNETMVIGLALSVLANVSSAEMLRDLEPEVSRLLDHRDPYVVKKAVLVTDRIVRKVPDLTEFFIHKTAALLAKDGHASVYQTVCCLIEAICLSDPSVIPNLRKLCSDPLGAILMNTCERGSGDPETVLHGVPNPFLISKCIQALRILTGNEPTAVRNLCTLLTTVVQLIEPTKVAGVSILYEVVITCTTLDVEDTMTQTVLKLLGTFLQHKDHNVKYVALRELRAMVAVNPAGVKKHLTTVVGCLKHTDISIRTRAVDLLYTMADAENASSIIQELIHYLWNCAAEEQPRLCSKIAALAETFQRELSDKASVYIQMLLAADVRVPDRLVALFIALLSVSDTRTRVSTVEALHAKCIAPPLGALRDRKPRCERLAVSLVGEYGNVWMNNAKSSDTDSLVPLSMFSNSTRALELGNSGRSPDFRTLLGQIVRLVEASDEFTVGTYDIDDDWGRLRMAELISIRHVGLLTVAKLIARSPNEGAENMLASREVLAPYRSHPDVETQQRACEYSVLLTSEKAELRAKVLAPMPAYNYEDRRTKFLGDMRRESKSMRRGEGVLSRSGGGVIGARGGSTGVSLINLLDDEFASNQVVSSGVPPNRANDLLADLFGLEGTGSAQAPGAAHGSSEFAALTLGGGDVSTGKAARGSGVGGFDLLSIAGTEAPAQNPVNAAENSGLDLLSGFGAPSPLPMGTNGTSQTQPSSSQDALADILGDFGGAEARSTAVPVNQPPQTAAGNREGLLDSKKAPAAAVIVSSSSSRVDHVVVQKPGLRAVMSFSRTDAADTVQSLFTITNESASEVPHFVLQVAVPKYIALVIEPPSETSIPRGSQAHQRFTLTNRMVGENKPFQLRFRIELAEINPQRDMAASNGLDPLARDSLDSVPSVPSAQLVLLEELQAGQPCAREGKHVRVVGVILELNTNVRAHSSGDGGPGPVVFVLGEPLVSSTGSSVLVHCVMRVAPPQLELKRGDRVEVLGQVVPANAQRRLGYEDSELVEIDVRVCRSVRGLDMPLHHHSINALRNFLTRQGIESLHHDAP</sequence>
<evidence type="ECO:0000313" key="10">
    <source>
        <dbReference type="Proteomes" id="UP000324585"/>
    </source>
</evidence>
<keyword evidence="4" id="KW-0653">Protein transport</keyword>
<evidence type="ECO:0000256" key="3">
    <source>
        <dbReference type="ARBA" id="ARBA00022448"/>
    </source>
</evidence>
<dbReference type="GO" id="GO:0005794">
    <property type="term" value="C:Golgi apparatus"/>
    <property type="evidence" value="ECO:0007669"/>
    <property type="project" value="UniProtKB-SubCell"/>
</dbReference>
<evidence type="ECO:0000256" key="6">
    <source>
        <dbReference type="ARBA" id="ARBA00023136"/>
    </source>
</evidence>
<organism evidence="9 10">
    <name type="scientific">Porphyridium purpureum</name>
    <name type="common">Red alga</name>
    <name type="synonym">Porphyridium cruentum</name>
    <dbReference type="NCBI Taxonomy" id="35688"/>
    <lineage>
        <taxon>Eukaryota</taxon>
        <taxon>Rhodophyta</taxon>
        <taxon>Bangiophyceae</taxon>
        <taxon>Porphyridiales</taxon>
        <taxon>Porphyridiaceae</taxon>
        <taxon>Porphyridium</taxon>
    </lineage>
</organism>
<dbReference type="SUPFAM" id="SSF49348">
    <property type="entry name" value="Clathrin adaptor appendage domain"/>
    <property type="match status" value="1"/>
</dbReference>
<dbReference type="InterPro" id="IPR008153">
    <property type="entry name" value="GAE_dom"/>
</dbReference>
<dbReference type="EMBL" id="VRMN01000001">
    <property type="protein sequence ID" value="KAA8498504.1"/>
    <property type="molecule type" value="Genomic_DNA"/>
</dbReference>
<dbReference type="AlphaFoldDB" id="A0A5J4Z694"/>
<dbReference type="InterPro" id="IPR011989">
    <property type="entry name" value="ARM-like"/>
</dbReference>
<dbReference type="GO" id="GO:0016192">
    <property type="term" value="P:vesicle-mediated transport"/>
    <property type="evidence" value="ECO:0007669"/>
    <property type="project" value="InterPro"/>
</dbReference>
<evidence type="ECO:0000313" key="9">
    <source>
        <dbReference type="EMBL" id="KAA8498504.1"/>
    </source>
</evidence>
<dbReference type="GO" id="GO:0006886">
    <property type="term" value="P:intracellular protein transport"/>
    <property type="evidence" value="ECO:0007669"/>
    <property type="project" value="InterPro"/>
</dbReference>
<evidence type="ECO:0000256" key="5">
    <source>
        <dbReference type="ARBA" id="ARBA00023034"/>
    </source>
</evidence>
<name>A0A5J4Z694_PORPP</name>
<dbReference type="InterPro" id="IPR012340">
    <property type="entry name" value="NA-bd_OB-fold"/>
</dbReference>
<dbReference type="InterPro" id="IPR013041">
    <property type="entry name" value="Clathrin_app_Ig-like_sf"/>
</dbReference>
<dbReference type="InterPro" id="IPR008152">
    <property type="entry name" value="Clathrin_a/b/g-adaptin_app_Ig"/>
</dbReference>
<dbReference type="SUPFAM" id="SSF48371">
    <property type="entry name" value="ARM repeat"/>
    <property type="match status" value="1"/>
</dbReference>
<proteinExistence type="predicted"/>